<dbReference type="AlphaFoldDB" id="A0A1W5CX53"/>
<name>A0A1W5CX53_9LECA</name>
<organism evidence="1 2">
    <name type="scientific">Lasallia pustulata</name>
    <dbReference type="NCBI Taxonomy" id="136370"/>
    <lineage>
        <taxon>Eukaryota</taxon>
        <taxon>Fungi</taxon>
        <taxon>Dikarya</taxon>
        <taxon>Ascomycota</taxon>
        <taxon>Pezizomycotina</taxon>
        <taxon>Lecanoromycetes</taxon>
        <taxon>OSLEUM clade</taxon>
        <taxon>Umbilicariomycetidae</taxon>
        <taxon>Umbilicariales</taxon>
        <taxon>Umbilicariaceae</taxon>
        <taxon>Lasallia</taxon>
    </lineage>
</organism>
<sequence length="79" mass="8987">MMNHLLCQLLHQTKSHVELSFFEDDAIGELRRGNLKTLRTTFVTMIAKLPPKVAVICIIDGISSYEDCVRISNTVRVVR</sequence>
<protein>
    <submittedName>
        <fullName evidence="1">Uncharacterized protein</fullName>
    </submittedName>
</protein>
<dbReference type="EMBL" id="FWEW01000731">
    <property type="protein sequence ID" value="SLM35457.1"/>
    <property type="molecule type" value="Genomic_DNA"/>
</dbReference>
<accession>A0A1W5CX53</accession>
<keyword evidence="2" id="KW-1185">Reference proteome</keyword>
<evidence type="ECO:0000313" key="1">
    <source>
        <dbReference type="EMBL" id="SLM35457.1"/>
    </source>
</evidence>
<dbReference type="Proteomes" id="UP000192927">
    <property type="component" value="Unassembled WGS sequence"/>
</dbReference>
<proteinExistence type="predicted"/>
<evidence type="ECO:0000313" key="2">
    <source>
        <dbReference type="Proteomes" id="UP000192927"/>
    </source>
</evidence>
<reference evidence="2" key="1">
    <citation type="submission" date="2017-03" db="EMBL/GenBank/DDBJ databases">
        <authorList>
            <person name="Sharma R."/>
            <person name="Thines M."/>
        </authorList>
    </citation>
    <scope>NUCLEOTIDE SEQUENCE [LARGE SCALE GENOMIC DNA]</scope>
</reference>
<dbReference type="PANTHER" id="PTHR40619">
    <property type="entry name" value="FUNGAL STAND N-TERMINAL GOODBYE DOMAIN-CONTAINING PROTEIN"/>
    <property type="match status" value="1"/>
</dbReference>
<dbReference type="PANTHER" id="PTHR40619:SF3">
    <property type="entry name" value="FUNGAL STAND N-TERMINAL GOODBYE DOMAIN-CONTAINING PROTEIN"/>
    <property type="match status" value="1"/>
</dbReference>